<protein>
    <recommendedName>
        <fullName evidence="5">Transmembrane protein</fullName>
    </recommendedName>
</protein>
<dbReference type="EMBL" id="CATOUU010000195">
    <property type="protein sequence ID" value="CAI9920062.1"/>
    <property type="molecule type" value="Genomic_DNA"/>
</dbReference>
<keyword evidence="1" id="KW-0812">Transmembrane</keyword>
<feature type="transmembrane region" description="Helical" evidence="1">
    <location>
        <begin position="461"/>
        <end position="482"/>
    </location>
</feature>
<evidence type="ECO:0000313" key="3">
    <source>
        <dbReference type="EMBL" id="CAL6008772.1"/>
    </source>
</evidence>
<evidence type="ECO:0000313" key="2">
    <source>
        <dbReference type="EMBL" id="CAI9920062.1"/>
    </source>
</evidence>
<comment type="caution">
    <text evidence="2">The sequence shown here is derived from an EMBL/GenBank/DDBJ whole genome shotgun (WGS) entry which is preliminary data.</text>
</comment>
<evidence type="ECO:0000256" key="1">
    <source>
        <dbReference type="SAM" id="Phobius"/>
    </source>
</evidence>
<sequence>MNQLIIVYCYSVPNRKVLKDCYTKNTIVDFTKNLMQFVVHLDSAHNSECEVLPIGVAANLSFNSPSFNNISILTVDFNYNRTTELLFKIPYTLSDTQLDELESEIGVYLTIYSFSELLTVELLIFEETLSSLQDCFTSLNTYLQFEGVILQFFSSNQCKSQMQLEIDSPDSFISQISLQIGSSRFELDPQILIPLYSQPEFNISLNLMTEEEIKEVKTLQMQKFPLGFVTFESNQGGQLVDFIFEIDQFAFQTVNAVQNVDLSCFQDSFFATVNQFDVQQLNTLGGYTHWEYKLSFQVTEHEIVEFPMLFQEKFNKQQYENIVQFDCEVLLEALRDSCYQLYKTQKFNQVIFSVEFYNGHYLHTHSQTHATFKPSQISQAIVKVSKTQICVETDNNVPTNSAQLQINNTVYNNNINQNSIIFCFACNKCSADKGFYILHTDSDNIITNLVFKNDYIEIKSVSITLGIVIILASIILVIHSIIQTQQLIAKLKKKKRLTHE</sequence>
<reference evidence="2" key="1">
    <citation type="submission" date="2023-06" db="EMBL/GenBank/DDBJ databases">
        <authorList>
            <person name="Kurt Z."/>
        </authorList>
    </citation>
    <scope>NUCLEOTIDE SEQUENCE</scope>
</reference>
<evidence type="ECO:0008006" key="5">
    <source>
        <dbReference type="Google" id="ProtNLM"/>
    </source>
</evidence>
<gene>
    <name evidence="3" type="ORF">HINF_LOCUS21278</name>
    <name evidence="2" type="ORF">HINF_LOCUS7707</name>
</gene>
<evidence type="ECO:0000313" key="4">
    <source>
        <dbReference type="Proteomes" id="UP001642409"/>
    </source>
</evidence>
<keyword evidence="4" id="KW-1185">Reference proteome</keyword>
<proteinExistence type="predicted"/>
<name>A0AA86NHI1_9EUKA</name>
<keyword evidence="1" id="KW-0472">Membrane</keyword>
<dbReference type="Proteomes" id="UP001642409">
    <property type="component" value="Unassembled WGS sequence"/>
</dbReference>
<keyword evidence="1" id="KW-1133">Transmembrane helix</keyword>
<dbReference type="AlphaFoldDB" id="A0AA86NHI1"/>
<dbReference type="EMBL" id="CAXDID020000058">
    <property type="protein sequence ID" value="CAL6008772.1"/>
    <property type="molecule type" value="Genomic_DNA"/>
</dbReference>
<accession>A0AA86NHI1</accession>
<organism evidence="2">
    <name type="scientific">Hexamita inflata</name>
    <dbReference type="NCBI Taxonomy" id="28002"/>
    <lineage>
        <taxon>Eukaryota</taxon>
        <taxon>Metamonada</taxon>
        <taxon>Diplomonadida</taxon>
        <taxon>Hexamitidae</taxon>
        <taxon>Hexamitinae</taxon>
        <taxon>Hexamita</taxon>
    </lineage>
</organism>
<reference evidence="3 4" key="2">
    <citation type="submission" date="2024-07" db="EMBL/GenBank/DDBJ databases">
        <authorList>
            <person name="Akdeniz Z."/>
        </authorList>
    </citation>
    <scope>NUCLEOTIDE SEQUENCE [LARGE SCALE GENOMIC DNA]</scope>
</reference>